<reference evidence="2" key="1">
    <citation type="journal article" date="2017" name="Genome Biol.">
        <title>Comparative genomics reveals high biological diversity and specific adaptations in the industrially and medically important fungal genus Aspergillus.</title>
        <authorList>
            <person name="de Vries R.P."/>
            <person name="Riley R."/>
            <person name="Wiebenga A."/>
            <person name="Aguilar-Osorio G."/>
            <person name="Amillis S."/>
            <person name="Uchima C.A."/>
            <person name="Anderluh G."/>
            <person name="Asadollahi M."/>
            <person name="Askin M."/>
            <person name="Barry K."/>
            <person name="Battaglia E."/>
            <person name="Bayram O."/>
            <person name="Benocci T."/>
            <person name="Braus-Stromeyer S.A."/>
            <person name="Caldana C."/>
            <person name="Canovas D."/>
            <person name="Cerqueira G.C."/>
            <person name="Chen F."/>
            <person name="Chen W."/>
            <person name="Choi C."/>
            <person name="Clum A."/>
            <person name="Dos Santos R.A."/>
            <person name="Damasio A.R."/>
            <person name="Diallinas G."/>
            <person name="Emri T."/>
            <person name="Fekete E."/>
            <person name="Flipphi M."/>
            <person name="Freyberg S."/>
            <person name="Gallo A."/>
            <person name="Gournas C."/>
            <person name="Habgood R."/>
            <person name="Hainaut M."/>
            <person name="Harispe M.L."/>
            <person name="Henrissat B."/>
            <person name="Hilden K.S."/>
            <person name="Hope R."/>
            <person name="Hossain A."/>
            <person name="Karabika E."/>
            <person name="Karaffa L."/>
            <person name="Karanyi Z."/>
            <person name="Krasevec N."/>
            <person name="Kuo A."/>
            <person name="Kusch H."/>
            <person name="LaButti K."/>
            <person name="Lagendijk E.L."/>
            <person name="Lapidus A."/>
            <person name="Levasseur A."/>
            <person name="Lindquist E."/>
            <person name="Lipzen A."/>
            <person name="Logrieco A.F."/>
            <person name="MacCabe A."/>
            <person name="Maekelae M.R."/>
            <person name="Malavazi I."/>
            <person name="Melin P."/>
            <person name="Meyer V."/>
            <person name="Mielnichuk N."/>
            <person name="Miskei M."/>
            <person name="Molnar A.P."/>
            <person name="Mule G."/>
            <person name="Ngan C.Y."/>
            <person name="Orejas M."/>
            <person name="Orosz E."/>
            <person name="Ouedraogo J.P."/>
            <person name="Overkamp K.M."/>
            <person name="Park H.-S."/>
            <person name="Perrone G."/>
            <person name="Piumi F."/>
            <person name="Punt P.J."/>
            <person name="Ram A.F."/>
            <person name="Ramon A."/>
            <person name="Rauscher S."/>
            <person name="Record E."/>
            <person name="Riano-Pachon D.M."/>
            <person name="Robert V."/>
            <person name="Roehrig J."/>
            <person name="Ruller R."/>
            <person name="Salamov A."/>
            <person name="Salih N.S."/>
            <person name="Samson R.A."/>
            <person name="Sandor E."/>
            <person name="Sanguinetti M."/>
            <person name="Schuetze T."/>
            <person name="Sepcic K."/>
            <person name="Shelest E."/>
            <person name="Sherlock G."/>
            <person name="Sophianopoulou V."/>
            <person name="Squina F.M."/>
            <person name="Sun H."/>
            <person name="Susca A."/>
            <person name="Todd R.B."/>
            <person name="Tsang A."/>
            <person name="Unkles S.E."/>
            <person name="van de Wiele N."/>
            <person name="van Rossen-Uffink D."/>
            <person name="Oliveira J.V."/>
            <person name="Vesth T.C."/>
            <person name="Visser J."/>
            <person name="Yu J.-H."/>
            <person name="Zhou M."/>
            <person name="Andersen M.R."/>
            <person name="Archer D.B."/>
            <person name="Baker S.E."/>
            <person name="Benoit I."/>
            <person name="Brakhage A.A."/>
            <person name="Braus G.H."/>
            <person name="Fischer R."/>
            <person name="Frisvad J.C."/>
            <person name="Goldman G.H."/>
            <person name="Houbraken J."/>
            <person name="Oakley B."/>
            <person name="Pocsi I."/>
            <person name="Scazzocchio C."/>
            <person name="Seiboth B."/>
            <person name="vanKuyk P.A."/>
            <person name="Wortman J."/>
            <person name="Dyer P.S."/>
            <person name="Grigoriev I.V."/>
        </authorList>
    </citation>
    <scope>NUCLEOTIDE SEQUENCE [LARGE SCALE GENOMIC DNA]</scope>
    <source>
        <strain evidence="2">CBS 106.47</strain>
    </source>
</reference>
<dbReference type="SUPFAM" id="SSF48097">
    <property type="entry name" value="Regulator of G-protein signaling, RGS"/>
    <property type="match status" value="1"/>
</dbReference>
<proteinExistence type="predicted"/>
<sequence>MEVFAVLLPCREVMRHHAIRQGAFDSIARWEPNTNPSADGTTACRSASILVELTGSGREPWSRSLGSSSSSRDSIFTKRALECVLARNPAPLQDFAAHRDFSGENIAFLTRVAEWKSSLSHAVWDSRISDYGDLTDLIREQFHRALCIYTTFISDRHSEIPINISLQERNELKNVFEGPAGLLFGDGRPVNPAVPFDSPGYGPTLSASPVSSIKAESGLLFADNGQVQYWGQIPQTFNATVFDRAEKSIKNLVLTNTWPNFVRSCGIAAEVDLLAES</sequence>
<name>A0A1M3T0Y0_ASPLC</name>
<dbReference type="VEuPathDB" id="FungiDB:ASPFODRAFT_457989"/>
<dbReference type="OrthoDB" id="5313079at2759"/>
<organism evidence="1 2">
    <name type="scientific">Aspergillus luchuensis (strain CBS 106.47)</name>
    <dbReference type="NCBI Taxonomy" id="1137211"/>
    <lineage>
        <taxon>Eukaryota</taxon>
        <taxon>Fungi</taxon>
        <taxon>Dikarya</taxon>
        <taxon>Ascomycota</taxon>
        <taxon>Pezizomycotina</taxon>
        <taxon>Eurotiomycetes</taxon>
        <taxon>Eurotiomycetidae</taxon>
        <taxon>Eurotiales</taxon>
        <taxon>Aspergillaceae</taxon>
        <taxon>Aspergillus</taxon>
        <taxon>Aspergillus subgen. Circumdati</taxon>
    </lineage>
</organism>
<evidence type="ECO:0000313" key="2">
    <source>
        <dbReference type="Proteomes" id="UP000184063"/>
    </source>
</evidence>
<dbReference type="AlphaFoldDB" id="A0A1M3T0Y0"/>
<dbReference type="Gene3D" id="1.10.167.10">
    <property type="entry name" value="Regulator of G-protein Signalling 4, domain 2"/>
    <property type="match status" value="1"/>
</dbReference>
<dbReference type="EMBL" id="KV878255">
    <property type="protein sequence ID" value="OJZ80424.1"/>
    <property type="molecule type" value="Genomic_DNA"/>
</dbReference>
<dbReference type="InterPro" id="IPR036305">
    <property type="entry name" value="RGS_sf"/>
</dbReference>
<gene>
    <name evidence="1" type="ORF">ASPFODRAFT_457989</name>
</gene>
<dbReference type="Proteomes" id="UP000184063">
    <property type="component" value="Unassembled WGS sequence"/>
</dbReference>
<evidence type="ECO:0000313" key="1">
    <source>
        <dbReference type="EMBL" id="OJZ80424.1"/>
    </source>
</evidence>
<accession>A0A1M3T0Y0</accession>
<protein>
    <submittedName>
        <fullName evidence="1">Uncharacterized protein</fullName>
    </submittedName>
</protein>
<dbReference type="InterPro" id="IPR044926">
    <property type="entry name" value="RGS_subdomain_2"/>
</dbReference>